<reference evidence="4 5" key="1">
    <citation type="submission" date="2016-11" db="EMBL/GenBank/DDBJ databases">
        <authorList>
            <person name="Jaros S."/>
            <person name="Januszkiewicz K."/>
            <person name="Wedrychowicz H."/>
        </authorList>
    </citation>
    <scope>NUCLEOTIDE SEQUENCE [LARGE SCALE GENOMIC DNA]</scope>
    <source>
        <strain evidence="4">NVI 5450</strain>
    </source>
</reference>
<evidence type="ECO:0000259" key="3">
    <source>
        <dbReference type="PROSITE" id="PS50110"/>
    </source>
</evidence>
<dbReference type="Proteomes" id="UP000183794">
    <property type="component" value="Unassembled WGS sequence"/>
</dbReference>
<dbReference type="OrthoDB" id="9180348at2"/>
<evidence type="ECO:0000256" key="1">
    <source>
        <dbReference type="PROSITE-ProRule" id="PRU00169"/>
    </source>
</evidence>
<evidence type="ECO:0000256" key="2">
    <source>
        <dbReference type="SAM" id="Phobius"/>
    </source>
</evidence>
<protein>
    <submittedName>
        <fullName evidence="4">Response regulator receiver protein</fullName>
    </submittedName>
</protein>
<dbReference type="PROSITE" id="PS50110">
    <property type="entry name" value="RESPONSE_REGULATORY"/>
    <property type="match status" value="1"/>
</dbReference>
<feature type="modified residue" description="4-aspartylphosphate" evidence="1">
    <location>
        <position position="189"/>
    </location>
</feature>
<dbReference type="SUPFAM" id="SSF52172">
    <property type="entry name" value="CheY-like"/>
    <property type="match status" value="1"/>
</dbReference>
<keyword evidence="2" id="KW-0472">Membrane</keyword>
<feature type="domain" description="Response regulatory" evidence="3">
    <location>
        <begin position="140"/>
        <end position="256"/>
    </location>
</feature>
<dbReference type="RefSeq" id="WP_075518523.1">
    <property type="nucleotide sequence ID" value="NZ_FPLD01000131.1"/>
</dbReference>
<evidence type="ECO:0000313" key="5">
    <source>
        <dbReference type="Proteomes" id="UP000183794"/>
    </source>
</evidence>
<keyword evidence="1" id="KW-0597">Phosphoprotein</keyword>
<dbReference type="InterPro" id="IPR011006">
    <property type="entry name" value="CheY-like_superfamily"/>
</dbReference>
<dbReference type="AlphaFoldDB" id="A0A1L0AKE4"/>
<gene>
    <name evidence="4" type="ORF">NVI5450_4430</name>
</gene>
<sequence>MNVKGFADSATGFTKSPLGIIALFIVLVYGFASVVVGFGQENLKDHIAPLVYFMVLFPVIVFFGFLWLVANHHNKLYGPSDFKDEENFLKMQLSSALSLAAAVTKQPDGGGELNQIQLDEIVHLVSKNTKRPSSEKWKNRILWVDDRPENNVHERKAFEDQGLHFRLVLNTNDAIEVLRTEKFAAIISDMGRKEGNQEGYVLLDKLKGLNNKIPFVIYAGSNLPEHKRLARERGAIGCTNRAQELFQIVMNVVHNGS</sequence>
<accession>A0A1L0AKE4</accession>
<feature type="transmembrane region" description="Helical" evidence="2">
    <location>
        <begin position="50"/>
        <end position="70"/>
    </location>
</feature>
<name>A0A1L0AKE4_9GAMM</name>
<evidence type="ECO:0000313" key="4">
    <source>
        <dbReference type="EMBL" id="SGZ16947.1"/>
    </source>
</evidence>
<organism evidence="4 5">
    <name type="scientific">Moritella viscosa</name>
    <dbReference type="NCBI Taxonomy" id="80854"/>
    <lineage>
        <taxon>Bacteria</taxon>
        <taxon>Pseudomonadati</taxon>
        <taxon>Pseudomonadota</taxon>
        <taxon>Gammaproteobacteria</taxon>
        <taxon>Alteromonadales</taxon>
        <taxon>Moritellaceae</taxon>
        <taxon>Moritella</taxon>
    </lineage>
</organism>
<dbReference type="EMBL" id="FPLD01000131">
    <property type="protein sequence ID" value="SGZ16947.1"/>
    <property type="molecule type" value="Genomic_DNA"/>
</dbReference>
<feature type="transmembrane region" description="Helical" evidence="2">
    <location>
        <begin position="20"/>
        <end position="38"/>
    </location>
</feature>
<keyword evidence="2" id="KW-1133">Transmembrane helix</keyword>
<dbReference type="Gene3D" id="3.40.50.2300">
    <property type="match status" value="1"/>
</dbReference>
<dbReference type="GO" id="GO:0000160">
    <property type="term" value="P:phosphorelay signal transduction system"/>
    <property type="evidence" value="ECO:0007669"/>
    <property type="project" value="InterPro"/>
</dbReference>
<proteinExistence type="predicted"/>
<keyword evidence="2" id="KW-0812">Transmembrane</keyword>
<dbReference type="InterPro" id="IPR001789">
    <property type="entry name" value="Sig_transdc_resp-reg_receiver"/>
</dbReference>